<dbReference type="InterPro" id="IPR011044">
    <property type="entry name" value="Quino_amine_DH_bsu"/>
</dbReference>
<evidence type="ECO:0000256" key="1">
    <source>
        <dbReference type="SAM" id="MobiDB-lite"/>
    </source>
</evidence>
<feature type="compositionally biased region" description="Basic and acidic residues" evidence="1">
    <location>
        <begin position="711"/>
        <end position="723"/>
    </location>
</feature>
<reference evidence="2" key="2">
    <citation type="submission" date="2021-10" db="EMBL/GenBank/DDBJ databases">
        <title>Phylogenomics reveals ancestral predisposition of the termite-cultivated fungus Termitomyces towards a domesticated lifestyle.</title>
        <authorList>
            <person name="Auxier B."/>
            <person name="Grum-Grzhimaylo A."/>
            <person name="Cardenas M.E."/>
            <person name="Lodge J.D."/>
            <person name="Laessoe T."/>
            <person name="Pedersen O."/>
            <person name="Smith M.E."/>
            <person name="Kuyper T.W."/>
            <person name="Franco-Molano E.A."/>
            <person name="Baroni T.J."/>
            <person name="Aanen D.K."/>
        </authorList>
    </citation>
    <scope>NUCLEOTIDE SEQUENCE</scope>
    <source>
        <strain evidence="2">AP01</strain>
        <tissue evidence="2">Mycelium</tissue>
    </source>
</reference>
<dbReference type="Proteomes" id="UP000775547">
    <property type="component" value="Unassembled WGS sequence"/>
</dbReference>
<evidence type="ECO:0000313" key="3">
    <source>
        <dbReference type="Proteomes" id="UP000775547"/>
    </source>
</evidence>
<keyword evidence="3" id="KW-1185">Reference proteome</keyword>
<dbReference type="SUPFAM" id="SSF50969">
    <property type="entry name" value="YVTN repeat-like/Quinoprotein amine dehydrogenase"/>
    <property type="match status" value="1"/>
</dbReference>
<evidence type="ECO:0000313" key="2">
    <source>
        <dbReference type="EMBL" id="KAG5640392.1"/>
    </source>
</evidence>
<proteinExistence type="predicted"/>
<dbReference type="SUPFAM" id="SSF82171">
    <property type="entry name" value="DPP6 N-terminal domain-like"/>
    <property type="match status" value="1"/>
</dbReference>
<comment type="caution">
    <text evidence="2">The sequence shown here is derived from an EMBL/GenBank/DDBJ whole genome shotgun (WGS) entry which is preliminary data.</text>
</comment>
<name>A0A9P7G4L1_9AGAR</name>
<dbReference type="OrthoDB" id="3068684at2759"/>
<dbReference type="Gene3D" id="2.130.10.10">
    <property type="entry name" value="YVTN repeat-like/Quinoprotein amine dehydrogenase"/>
    <property type="match status" value="2"/>
</dbReference>
<accession>A0A9P7G4L1</accession>
<protein>
    <submittedName>
        <fullName evidence="2">Uncharacterized protein</fullName>
    </submittedName>
</protein>
<reference evidence="2" key="1">
    <citation type="submission" date="2020-07" db="EMBL/GenBank/DDBJ databases">
        <authorList>
            <person name="Nieuwenhuis M."/>
            <person name="Van De Peppel L.J.J."/>
        </authorList>
    </citation>
    <scope>NUCLEOTIDE SEQUENCE</scope>
    <source>
        <strain evidence="2">AP01</strain>
        <tissue evidence="2">Mycelium</tissue>
    </source>
</reference>
<dbReference type="AlphaFoldDB" id="A0A9P7G4L1"/>
<sequence>MLQFRIVADVSARHLYHSALPLAPNNSLLRVLHASDIDSEVKVLHGNGDEWPLSRMSITLKKHDVGPGGCEVLFSNNGNLLAVSGSDVQVVDIQTGLSIHHFPGHIMFHVAGVSFSSDDAFLAVDNAAKTQIWELKTGALFIELPHSYSRAAKFSPTGHLVAIIRGRTPDLAANIGNSVIQVWDIQSGAIIHQRNLPTSISSVEDLSWLDTSPARIVIQTESQVPELLGVWNFEDDTFTAIHSGPIVSHAVSLQHGLIACDLEDELVLFDSKTLTRISSSKLPRHSRLDRQLGQITRYSVFSPSEPVLFRAGDIFDVSSPSGIKRLLPTFRDVRAMAFSPTQDIVAIAGTSLVQIYDSPIRDLPHGQIPMMDAQLAISRDATTVVSLGHEAVKLSVEGQKVTSLSLRYMPPASVEHARTLKSILTFAMDQSSCLAMVAESGDARLIPRRFNLSSHTPSTFPMSKIKKASNLTLVWAQDHLHYLDTKEGRVLLVNLQFETRNAPSGKPSVRCQPVMGFHDKWARATVLLEHPTLDGFNSDFQYFEEWWFDGNPETSDILLHNHFGIEAALKFDWVRDNQNDPPRLVITHDHTRGIRPAILAPLSKPITHPVLTYGDGWIFNQHNQPILWVDYHAQASPVFWQKWRWFGRRLVIAGDTEIGRPFIFDFTGVDVAVPHATDTYSEFKFSTISITGWKEAMEVMDRMTLVGRKFETGKKPEPKRASMKDSGSSAENWAAGFSNMDSEVSYSMDVESYLR</sequence>
<organism evidence="2 3">
    <name type="scientific">Asterophora parasitica</name>
    <dbReference type="NCBI Taxonomy" id="117018"/>
    <lineage>
        <taxon>Eukaryota</taxon>
        <taxon>Fungi</taxon>
        <taxon>Dikarya</taxon>
        <taxon>Basidiomycota</taxon>
        <taxon>Agaricomycotina</taxon>
        <taxon>Agaricomycetes</taxon>
        <taxon>Agaricomycetidae</taxon>
        <taxon>Agaricales</taxon>
        <taxon>Tricholomatineae</taxon>
        <taxon>Lyophyllaceae</taxon>
        <taxon>Asterophora</taxon>
    </lineage>
</organism>
<gene>
    <name evidence="2" type="ORF">DXG03_008840</name>
</gene>
<dbReference type="InterPro" id="IPR015943">
    <property type="entry name" value="WD40/YVTN_repeat-like_dom_sf"/>
</dbReference>
<dbReference type="EMBL" id="JABCKV010000779">
    <property type="protein sequence ID" value="KAG5640392.1"/>
    <property type="molecule type" value="Genomic_DNA"/>
</dbReference>
<feature type="region of interest" description="Disordered" evidence="1">
    <location>
        <begin position="711"/>
        <end position="733"/>
    </location>
</feature>